<evidence type="ECO:0000313" key="3">
    <source>
        <dbReference type="Proteomes" id="UP000515154"/>
    </source>
</evidence>
<feature type="compositionally biased region" description="Polar residues" evidence="1">
    <location>
        <begin position="1916"/>
        <end position="1930"/>
    </location>
</feature>
<dbReference type="Gene3D" id="3.80.10.10">
    <property type="entry name" value="Ribonuclease Inhibitor"/>
    <property type="match status" value="1"/>
</dbReference>
<feature type="region of interest" description="Disordered" evidence="1">
    <location>
        <begin position="254"/>
        <end position="289"/>
    </location>
</feature>
<dbReference type="KEGG" id="osn:115215146"/>
<gene>
    <name evidence="4" type="primary">LOC115215146</name>
</gene>
<feature type="domain" description="Tudor" evidence="2">
    <location>
        <begin position="751"/>
        <end position="809"/>
    </location>
</feature>
<feature type="compositionally biased region" description="Polar residues" evidence="1">
    <location>
        <begin position="278"/>
        <end position="289"/>
    </location>
</feature>
<dbReference type="PANTHER" id="PTHR22948:SF76">
    <property type="entry name" value="FI20010P1-RELATED"/>
    <property type="match status" value="1"/>
</dbReference>
<feature type="domain" description="Tudor" evidence="2">
    <location>
        <begin position="961"/>
        <end position="1019"/>
    </location>
</feature>
<protein>
    <submittedName>
        <fullName evidence="4">Uncharacterized protein LOC115215146 isoform X1</fullName>
    </submittedName>
</protein>
<dbReference type="Gene3D" id="2.40.50.90">
    <property type="match status" value="7"/>
</dbReference>
<dbReference type="InterPro" id="IPR035437">
    <property type="entry name" value="SNase_OB-fold_sf"/>
</dbReference>
<feature type="domain" description="Tudor" evidence="2">
    <location>
        <begin position="541"/>
        <end position="599"/>
    </location>
</feature>
<keyword evidence="3" id="KW-1185">Reference proteome</keyword>
<dbReference type="SUPFAM" id="SSF63748">
    <property type="entry name" value="Tudor/PWWP/MBT"/>
    <property type="match status" value="9"/>
</dbReference>
<dbReference type="Proteomes" id="UP000515154">
    <property type="component" value="Linkage group LG8"/>
</dbReference>
<dbReference type="Pfam" id="PF00567">
    <property type="entry name" value="TUDOR"/>
    <property type="match status" value="9"/>
</dbReference>
<name>A0A6P7SPY0_9MOLL</name>
<feature type="domain" description="Tudor" evidence="2">
    <location>
        <begin position="1770"/>
        <end position="1830"/>
    </location>
</feature>
<feature type="domain" description="Tudor" evidence="2">
    <location>
        <begin position="358"/>
        <end position="416"/>
    </location>
</feature>
<dbReference type="FunFam" id="2.30.30.140:FF:000018">
    <property type="entry name" value="Serine/threonine-protein kinase 31"/>
    <property type="match status" value="2"/>
</dbReference>
<proteinExistence type="predicted"/>
<dbReference type="PROSITE" id="PS50304">
    <property type="entry name" value="TUDOR"/>
    <property type="match status" value="7"/>
</dbReference>
<evidence type="ECO:0000259" key="2">
    <source>
        <dbReference type="PROSITE" id="PS50304"/>
    </source>
</evidence>
<dbReference type="RefSeq" id="XP_029640178.1">
    <property type="nucleotide sequence ID" value="XM_029784318.2"/>
</dbReference>
<feature type="domain" description="Tudor" evidence="2">
    <location>
        <begin position="1387"/>
        <end position="1445"/>
    </location>
</feature>
<reference evidence="4" key="1">
    <citation type="submission" date="2025-08" db="UniProtKB">
        <authorList>
            <consortium name="RefSeq"/>
        </authorList>
    </citation>
    <scope>IDENTIFICATION</scope>
</reference>
<evidence type="ECO:0000313" key="4">
    <source>
        <dbReference type="RefSeq" id="XP_029640178.1"/>
    </source>
</evidence>
<dbReference type="InterPro" id="IPR050621">
    <property type="entry name" value="Tudor_domain_containing"/>
</dbReference>
<evidence type="ECO:0000256" key="1">
    <source>
        <dbReference type="SAM" id="MobiDB-lite"/>
    </source>
</evidence>
<feature type="region of interest" description="Disordered" evidence="1">
    <location>
        <begin position="1916"/>
        <end position="1946"/>
    </location>
</feature>
<dbReference type="InterPro" id="IPR002999">
    <property type="entry name" value="Tudor"/>
</dbReference>
<organism evidence="3 4">
    <name type="scientific">Octopus sinensis</name>
    <name type="common">East Asian common octopus</name>
    <dbReference type="NCBI Taxonomy" id="2607531"/>
    <lineage>
        <taxon>Eukaryota</taxon>
        <taxon>Metazoa</taxon>
        <taxon>Spiralia</taxon>
        <taxon>Lophotrochozoa</taxon>
        <taxon>Mollusca</taxon>
        <taxon>Cephalopoda</taxon>
        <taxon>Coleoidea</taxon>
        <taxon>Octopodiformes</taxon>
        <taxon>Octopoda</taxon>
        <taxon>Incirrata</taxon>
        <taxon>Octopodidae</taxon>
        <taxon>Octopus</taxon>
    </lineage>
</organism>
<sequence length="2101" mass="237465">MMPVISPGEGYSKSQVSVKTRSGSFTYGFKSPEFPVGTSLNVMITHVTSPQYFHCQGTRYAPAFGQLADKIHMHYSQLQPEEEILMLVSPGQPCIAQYSMDKSWYRAKVNRELTNNIVEVFFIDYGNIELVPKHLIKVTKPEFMEMPAQGIPCCLHGVTNVRSYWSPEHIAQFEDLVLEQFFTATFKSVSSSGIHAVELSKDEDVCINLIFGQLTNSLCLAGNDEDDDDDDQLQCDPSLRSVSVGRDRSNLKVTVASESRNSTSKRISPKGRSPVKNGRSQRNLLPNVNGSTSDSYANVGYQNYKLNVGDSLDICMIFLISPHEFWCQPVCMGNALKSLMKELNENQCDNAYGTFKTMPPSQTPCLAKFTDDGMWYRAEIVDVKQDQAAVFYVDYGNAEILPFSQLRMLPHRFIDVPTIAVKCSLNLPPGTIWSESQINALQDLALDHRVTAKVLSCLQKTYVLELFDPLSKKNLVSIVENTNTLKPLTIANGTSLPVVISWVNSPDAFWLQLVSNEHQLDELVQNMQDYYDKLKERYEGLVTVGTFVVAQFSEDSAWYRAVVEEIFASNVRVRFVDFGNDEVTPITNLKPLVPVFTRHCCQAVRCRLIDIKPISFGEWGQDAKLFLENIEENVLCTFKKQVQSIFHVELKLNGVSIAEKFLQLGLAAIVNVKPQQHQEPNGHRQSKNIIQTYKVIQPRFDKPAAVVVSYYTSIFDFWCQLVGFSEELEMLMDSLVADGNSSTLPHIKPGDLVVGNPCIAKNLGNKTWYRALVLDIQHNNVDVLFVDYGNTERVTFENIRQMTSKYMQLPRLASHCKLSDVYSHLSIVNGVFSELVLEKSVQAKFLNYDQTTEIYEVDLIVDHNTSIVVHLEQFISSSAAQTSTALHLPDTISRSNSKLSVISNDDKLPTGDIKEISVSYVYTPECFYVQFLDDDDVIESLADELNSEYSKQYWLEKSLTLVEVGMFCCAKYYLDDQWYRAVIVDYTTDDAAVRFVDYGNQERVSLQGIKPLAEKFQSIPFLAYKFSLANVMPIEEEWSRNACDIFEDLVFSKTLTIQNIGQGMCILIDDGNNIASLFIKSGCAKNLITESAMLTQPSSAVEPPKSYLDVIFEDENVFEAKDSMPDVLFVSKLFANTAVPSEKVQCRMTHITDSKKPGIFYIRLATMEEQYSELSKKLCCQPVNYCGPSLKINTLCSVFNPNSSNLCRGVIISAKPNLLLDIKCIDTGEYLKDVPASSVLNITADTNLTTLPPLALPCTLKSCQMWNDRLQSRFHLSTNAKSLFVSFESKSKPYLVELYSLDGQLLAETVSNQVSMQNIIQNPNTDKHILQPLDLLQFECLGVYVTHLVTPENFWCQPEESVVSLKQLEKEMNLYCSNCDKGSKAVDLQLSSLCVVRSAKDGKFYRGKVQSLKKFSCDILLVDFGNTETVERKSIWPLHKDFTKLPMQAFECHLAYVEGKNNSWSQNSFSIFQNLCLNQLMTAEICSILQHPGGTGYVINLTLKGKNVAELLVEREIAEVYDKVELSNDVIVDRSVMDVIAWLQKQQYRWNLVCGELLNIQICSVVSQKEFWIKMFPKVPIVDKLKDLMEKIYRSLAPTEAAVSEYQIGVLYAVVAPDENVYRAILKAVTKEDLTVFDIDCGLTKVVPRDCLKELFHFLADLPPLAIHCEIAEDPTSESFVSDLWTGQMKVKECKEDNLYVVSLIPAELSSSHNRYLEPTYNSGFTMEVKVCFTTNPQDFWCQSSDSYGLDSLMNQLQIYQDDDIIPTAEIYVGLPCLAKYSEDGALYRAEVVSVNVASSSVEVIFCDYGNIESVMITELIPIPECFMILPKQALHCSLADVSPKGDSYWDEDMCTGFEEIVSEKVFTMSVLAEMANSVYMVNLKDGNDKLLQEILIECDMASGLTAQMFSECGESNSDLQSANHPVTDNKSQDTDSPGDDESQDLPLLMLSPQKLNQMHICPQKLKQLHLCLQKLKQLHLCLQKLKRLHLCPQKLKRLHLCPQKLKQLHLCPPKLKQLHLCPQKLKQLHLYLQKLKPLHLCPQKLKPLHLCPQKLKPLHLCPQKRKQLHLCLQKLKQSRLYPLKVKQLHLCPLKLKQSCL</sequence>
<dbReference type="PANTHER" id="PTHR22948">
    <property type="entry name" value="TUDOR DOMAIN CONTAINING PROTEIN"/>
    <property type="match status" value="1"/>
</dbReference>
<accession>A0A6P7SPY0</accession>
<dbReference type="InterPro" id="IPR032675">
    <property type="entry name" value="LRR_dom_sf"/>
</dbReference>
<feature type="domain" description="Tudor" evidence="2">
    <location>
        <begin position="87"/>
        <end position="146"/>
    </location>
</feature>
<dbReference type="Gene3D" id="2.30.30.140">
    <property type="match status" value="9"/>
</dbReference>
<dbReference type="SMART" id="SM00333">
    <property type="entry name" value="TUDOR"/>
    <property type="match status" value="9"/>
</dbReference>
<feature type="compositionally biased region" description="Polar residues" evidence="1">
    <location>
        <begin position="256"/>
        <end position="266"/>
    </location>
</feature>